<dbReference type="EMBL" id="JACRST010000069">
    <property type="protein sequence ID" value="MBC8547935.1"/>
    <property type="molecule type" value="Genomic_DNA"/>
</dbReference>
<gene>
    <name evidence="1" type="ORF">H8711_13580</name>
</gene>
<feature type="non-terminal residue" evidence="1">
    <location>
        <position position="118"/>
    </location>
</feature>
<keyword evidence="2" id="KW-1185">Reference proteome</keyword>
<organism evidence="1 2">
    <name type="scientific">Ligaoa zhengdingensis</name>
    <dbReference type="NCBI Taxonomy" id="2763658"/>
    <lineage>
        <taxon>Bacteria</taxon>
        <taxon>Bacillati</taxon>
        <taxon>Bacillota</taxon>
        <taxon>Clostridia</taxon>
        <taxon>Eubacteriales</taxon>
        <taxon>Oscillospiraceae</taxon>
        <taxon>Ligaoa</taxon>
    </lineage>
</organism>
<accession>A0A926E363</accession>
<evidence type="ECO:0000313" key="2">
    <source>
        <dbReference type="Proteomes" id="UP000653127"/>
    </source>
</evidence>
<dbReference type="RefSeq" id="WP_249283875.1">
    <property type="nucleotide sequence ID" value="NZ_JACRST010000069.1"/>
</dbReference>
<protein>
    <submittedName>
        <fullName evidence="1">SRPBCC family protein</fullName>
    </submittedName>
</protein>
<sequence length="118" mass="13680">MIVLTEQIEIPASYEKLKAWTANFEEEFVKWSPYHIECNLYNGNYHAGSKVRFREIVMGLDYDVTGTITECEQDENHFRIVFRSDKKTAFITFEGKRTETGCHFSHTEAFGMTTPVIG</sequence>
<evidence type="ECO:0000313" key="1">
    <source>
        <dbReference type="EMBL" id="MBC8547935.1"/>
    </source>
</evidence>
<dbReference type="Gene3D" id="3.30.530.20">
    <property type="match status" value="1"/>
</dbReference>
<dbReference type="InterPro" id="IPR023393">
    <property type="entry name" value="START-like_dom_sf"/>
</dbReference>
<name>A0A926E363_9FIRM</name>
<dbReference type="AlphaFoldDB" id="A0A926E363"/>
<proteinExistence type="predicted"/>
<comment type="caution">
    <text evidence="1">The sequence shown here is derived from an EMBL/GenBank/DDBJ whole genome shotgun (WGS) entry which is preliminary data.</text>
</comment>
<dbReference type="Proteomes" id="UP000653127">
    <property type="component" value="Unassembled WGS sequence"/>
</dbReference>
<reference evidence="1" key="1">
    <citation type="submission" date="2020-08" db="EMBL/GenBank/DDBJ databases">
        <title>Genome public.</title>
        <authorList>
            <person name="Liu C."/>
            <person name="Sun Q."/>
        </authorList>
    </citation>
    <scope>NUCLEOTIDE SEQUENCE</scope>
    <source>
        <strain evidence="1">NSJ-31</strain>
    </source>
</reference>
<dbReference type="SUPFAM" id="SSF55961">
    <property type="entry name" value="Bet v1-like"/>
    <property type="match status" value="1"/>
</dbReference>